<dbReference type="SMART" id="SM01085">
    <property type="entry name" value="CK_II_beta"/>
    <property type="match status" value="1"/>
</dbReference>
<comment type="similarity">
    <text evidence="1 4">Belongs to the casein kinase 2 subunit beta family.</text>
</comment>
<dbReference type="Gene3D" id="2.20.25.20">
    <property type="match status" value="1"/>
</dbReference>
<dbReference type="GO" id="GO:0005956">
    <property type="term" value="C:protein kinase CK2 complex"/>
    <property type="evidence" value="ECO:0007669"/>
    <property type="project" value="UniProtKB-UniRule"/>
</dbReference>
<dbReference type="PROSITE" id="PS01101">
    <property type="entry name" value="CK2_BETA"/>
    <property type="match status" value="1"/>
</dbReference>
<name>A0A292Q7I3_9PEZI</name>
<feature type="compositionally biased region" description="Basic and acidic residues" evidence="5">
    <location>
        <begin position="69"/>
        <end position="88"/>
    </location>
</feature>
<feature type="region of interest" description="Disordered" evidence="5">
    <location>
        <begin position="1"/>
        <end position="90"/>
    </location>
</feature>
<feature type="compositionally biased region" description="Acidic residues" evidence="5">
    <location>
        <begin position="598"/>
        <end position="627"/>
    </location>
</feature>
<feature type="region of interest" description="Disordered" evidence="5">
    <location>
        <begin position="594"/>
        <end position="659"/>
    </location>
</feature>
<dbReference type="PRINTS" id="PR00472">
    <property type="entry name" value="CASNKINASEII"/>
</dbReference>
<feature type="compositionally biased region" description="Polar residues" evidence="5">
    <location>
        <begin position="367"/>
        <end position="380"/>
    </location>
</feature>
<dbReference type="GO" id="GO:0005737">
    <property type="term" value="C:cytoplasm"/>
    <property type="evidence" value="ECO:0007669"/>
    <property type="project" value="TreeGrafter"/>
</dbReference>
<dbReference type="InterPro" id="IPR016149">
    <property type="entry name" value="Casein_kin_II_reg-sub_N"/>
</dbReference>
<comment type="subunit">
    <text evidence="3">Tetramer composed of two alpha chains, one beta chain and one beta' chain.</text>
</comment>
<evidence type="ECO:0000256" key="2">
    <source>
        <dbReference type="ARBA" id="ARBA00045899"/>
    </source>
</evidence>
<feature type="region of interest" description="Disordered" evidence="5">
    <location>
        <begin position="255"/>
        <end position="310"/>
    </location>
</feature>
<evidence type="ECO:0000313" key="6">
    <source>
        <dbReference type="EMBL" id="CUS14905.1"/>
    </source>
</evidence>
<evidence type="ECO:0000313" key="7">
    <source>
        <dbReference type="Proteomes" id="UP001412239"/>
    </source>
</evidence>
<dbReference type="Proteomes" id="UP001412239">
    <property type="component" value="Unassembled WGS sequence"/>
</dbReference>
<dbReference type="AlphaFoldDB" id="A0A292Q7I3"/>
<feature type="compositionally biased region" description="Polar residues" evidence="5">
    <location>
        <begin position="650"/>
        <end position="659"/>
    </location>
</feature>
<dbReference type="SUPFAM" id="SSF57798">
    <property type="entry name" value="Casein kinase II beta subunit"/>
    <property type="match status" value="1"/>
</dbReference>
<sequence length="659" mass="71190">MPPTPPPTSTDNNREQLGPNYPDARHYQPLPDSPDSPPTPPPLSEARKQQRHQQPQSDLLGDSPNLHSSPDRKQGPVREGAESVRVKVSEVPPSSVIGEVFATGDLIHSGSDLLVPEDGDGHSQSYTRAASAAPAVVTASTSATLTPTSTTATTTAVTTPHACPSIVPDPLGKDNGEGNDEFYDLAALRSTGLYRRSGALEKHGRGQVPTGLVRRGIGIVKRGELGDYVRRDGDISSSAALGSGRLENAELAGRYAQTRSPPQHPTSTTLQTSPVHSHSSDQSVSEEEENSEVEEEEEEEEEEDDMEEEESWIGNFCSMVGHEYFAEVTEEFIEDDFNLTGLGQMVPMYKEALEMILDVEPEDDSDSQGSVSESLSEQTGAQGGAYRRRSAHMRVASDLSAIETSAEILYGLIHQRFITSRQGIQMMYDKYLANHFGFCPRVYCTQARVLPCGYSDTPSVETVKLFCPSCCDIYVPPNSRFQTVDGAYFGTTFASLFLMTFPELDTSGNGRKEVLSGASLNSAGGKKGGNQAGAPYINGVLATNLAPGLGRGKQYEMRIYGFRVSERARSGPRMGWLRSRPEDISLLDETAKSGLAAGEEEEIEYSSEEEGLEDSEGEEESADEDEMALGGDSIAGSRLETSRRGGITPMDTNGTGFAR</sequence>
<dbReference type="InterPro" id="IPR000704">
    <property type="entry name" value="Casein_kinase_II_reg-sub"/>
</dbReference>
<dbReference type="GO" id="GO:0034456">
    <property type="term" value="C:UTP-C complex"/>
    <property type="evidence" value="ECO:0007669"/>
    <property type="project" value="TreeGrafter"/>
</dbReference>
<dbReference type="EMBL" id="LN890954">
    <property type="protein sequence ID" value="CUS14905.1"/>
    <property type="molecule type" value="Genomic_DNA"/>
</dbReference>
<proteinExistence type="inferred from homology"/>
<reference evidence="6" key="1">
    <citation type="submission" date="2015-10" db="EMBL/GenBank/DDBJ databases">
        <authorList>
            <person name="Regsiter A."/>
            <person name="william w."/>
        </authorList>
    </citation>
    <scope>NUCLEOTIDE SEQUENCE</scope>
    <source>
        <strain evidence="6">Montdore</strain>
    </source>
</reference>
<dbReference type="FunFam" id="2.20.25.20:FF:000001">
    <property type="entry name" value="Casein kinase II subunit beta"/>
    <property type="match status" value="1"/>
</dbReference>
<comment type="subunit">
    <text evidence="4">Tetramer of two alpha and two beta subunits.</text>
</comment>
<gene>
    <name evidence="6" type="ORF">GSTUAT00000975001</name>
</gene>
<organism evidence="6 7">
    <name type="scientific">Tuber aestivum</name>
    <name type="common">summer truffle</name>
    <dbReference type="NCBI Taxonomy" id="59557"/>
    <lineage>
        <taxon>Eukaryota</taxon>
        <taxon>Fungi</taxon>
        <taxon>Dikarya</taxon>
        <taxon>Ascomycota</taxon>
        <taxon>Pezizomycotina</taxon>
        <taxon>Pezizomycetes</taxon>
        <taxon>Pezizales</taxon>
        <taxon>Tuberaceae</taxon>
        <taxon>Tuber</taxon>
    </lineage>
</organism>
<evidence type="ECO:0000256" key="5">
    <source>
        <dbReference type="SAM" id="MobiDB-lite"/>
    </source>
</evidence>
<feature type="compositionally biased region" description="Pro residues" evidence="5">
    <location>
        <begin position="31"/>
        <end position="43"/>
    </location>
</feature>
<dbReference type="PANTHER" id="PTHR11740">
    <property type="entry name" value="CASEIN KINASE II SUBUNIT BETA"/>
    <property type="match status" value="1"/>
</dbReference>
<dbReference type="Gene3D" id="1.10.1820.10">
    <property type="entry name" value="protein kinase ck2 holoenzyme, chain C, domain 1"/>
    <property type="match status" value="1"/>
</dbReference>
<dbReference type="InterPro" id="IPR035991">
    <property type="entry name" value="Casein_kinase_II_beta-like"/>
</dbReference>
<dbReference type="GO" id="GO:0019887">
    <property type="term" value="F:protein kinase regulator activity"/>
    <property type="evidence" value="ECO:0007669"/>
    <property type="project" value="InterPro"/>
</dbReference>
<feature type="compositionally biased region" description="Acidic residues" evidence="5">
    <location>
        <begin position="284"/>
        <end position="310"/>
    </location>
</feature>
<dbReference type="Pfam" id="PF01214">
    <property type="entry name" value="CK_II_beta"/>
    <property type="match status" value="1"/>
</dbReference>
<feature type="compositionally biased region" description="Polar residues" evidence="5">
    <location>
        <begin position="257"/>
        <end position="277"/>
    </location>
</feature>
<accession>A0A292Q7I3</accession>
<evidence type="ECO:0000256" key="4">
    <source>
        <dbReference type="RuleBase" id="RU361268"/>
    </source>
</evidence>
<keyword evidence="7" id="KW-1185">Reference proteome</keyword>
<feature type="region of interest" description="Disordered" evidence="5">
    <location>
        <begin position="361"/>
        <end position="389"/>
    </location>
</feature>
<comment type="function">
    <text evidence="2 4">Regulatory subunit of casein kinase II/CK2. As part of the kinase complex regulates the basal catalytic activity of the alpha subunit a constitutively active serine/threonine-protein kinase that phosphorylates a large number of substrates containing acidic residues C-terminal to the phosphorylated serine or threonine.</text>
</comment>
<dbReference type="GO" id="GO:0006359">
    <property type="term" value="P:regulation of transcription by RNA polymerase III"/>
    <property type="evidence" value="ECO:0007669"/>
    <property type="project" value="TreeGrafter"/>
</dbReference>
<protein>
    <recommendedName>
        <fullName evidence="4">Casein kinase II subunit beta</fullName>
        <shortName evidence="4">CK II beta</shortName>
    </recommendedName>
</protein>
<dbReference type="PANTHER" id="PTHR11740:SF0">
    <property type="entry name" value="CASEIN KINASE II SUBUNIT BETA"/>
    <property type="match status" value="1"/>
</dbReference>
<evidence type="ECO:0000256" key="1">
    <source>
        <dbReference type="ARBA" id="ARBA00006941"/>
    </source>
</evidence>
<evidence type="ECO:0000256" key="3">
    <source>
        <dbReference type="ARBA" id="ARBA00062110"/>
    </source>
</evidence>